<dbReference type="Proteomes" id="UP001558613">
    <property type="component" value="Unassembled WGS sequence"/>
</dbReference>
<accession>A0ABR3MJA7</accession>
<feature type="compositionally biased region" description="Basic residues" evidence="1">
    <location>
        <begin position="150"/>
        <end position="159"/>
    </location>
</feature>
<sequence length="183" mass="20793">MLYCTPNKERPLVERWTQLEKTASKRARPGFEPGTSRTRSENHTPRPTSHPRLRVETTLNAVSRKATDPLELGRSAKRTLGFSLPKPGSKQELLEFFSNSLQTNEPPYCRADCTTGKEMFPVLNVQEERATCFTALLIKKDHLWNDGRNSRKTASKRARPGFEPGTSRTEARIIPLDNEPSRD</sequence>
<name>A0ABR3MJA7_9TELE</name>
<feature type="region of interest" description="Disordered" evidence="1">
    <location>
        <begin position="146"/>
        <end position="183"/>
    </location>
</feature>
<comment type="caution">
    <text evidence="2">The sequence shown here is derived from an EMBL/GenBank/DDBJ whole genome shotgun (WGS) entry which is preliminary data.</text>
</comment>
<proteinExistence type="predicted"/>
<evidence type="ECO:0000313" key="3">
    <source>
        <dbReference type="Proteomes" id="UP001558613"/>
    </source>
</evidence>
<evidence type="ECO:0000313" key="2">
    <source>
        <dbReference type="EMBL" id="KAL1265161.1"/>
    </source>
</evidence>
<feature type="region of interest" description="Disordered" evidence="1">
    <location>
        <begin position="14"/>
        <end position="51"/>
    </location>
</feature>
<keyword evidence="3" id="KW-1185">Reference proteome</keyword>
<gene>
    <name evidence="2" type="ORF">QQF64_003188</name>
</gene>
<evidence type="ECO:0000256" key="1">
    <source>
        <dbReference type="SAM" id="MobiDB-lite"/>
    </source>
</evidence>
<dbReference type="EMBL" id="JAYMGO010000011">
    <property type="protein sequence ID" value="KAL1265161.1"/>
    <property type="molecule type" value="Genomic_DNA"/>
</dbReference>
<protein>
    <submittedName>
        <fullName evidence="2">Uncharacterized protein</fullName>
    </submittedName>
</protein>
<organism evidence="2 3">
    <name type="scientific">Cirrhinus molitorella</name>
    <name type="common">mud carp</name>
    <dbReference type="NCBI Taxonomy" id="172907"/>
    <lineage>
        <taxon>Eukaryota</taxon>
        <taxon>Metazoa</taxon>
        <taxon>Chordata</taxon>
        <taxon>Craniata</taxon>
        <taxon>Vertebrata</taxon>
        <taxon>Euteleostomi</taxon>
        <taxon>Actinopterygii</taxon>
        <taxon>Neopterygii</taxon>
        <taxon>Teleostei</taxon>
        <taxon>Ostariophysi</taxon>
        <taxon>Cypriniformes</taxon>
        <taxon>Cyprinidae</taxon>
        <taxon>Labeoninae</taxon>
        <taxon>Labeonini</taxon>
        <taxon>Cirrhinus</taxon>
    </lineage>
</organism>
<reference evidence="2 3" key="1">
    <citation type="submission" date="2023-09" db="EMBL/GenBank/DDBJ databases">
        <authorList>
            <person name="Wang M."/>
        </authorList>
    </citation>
    <scope>NUCLEOTIDE SEQUENCE [LARGE SCALE GENOMIC DNA]</scope>
    <source>
        <strain evidence="2">GT-2023</strain>
        <tissue evidence="2">Liver</tissue>
    </source>
</reference>